<dbReference type="SMART" id="SM00338">
    <property type="entry name" value="BRLZ"/>
    <property type="match status" value="1"/>
</dbReference>
<evidence type="ECO:0000256" key="1">
    <source>
        <dbReference type="SAM" id="MobiDB-lite"/>
    </source>
</evidence>
<feature type="region of interest" description="Disordered" evidence="1">
    <location>
        <begin position="408"/>
        <end position="448"/>
    </location>
</feature>
<dbReference type="EMBL" id="JALJOQ010000247">
    <property type="protein sequence ID" value="KAK9787503.1"/>
    <property type="molecule type" value="Genomic_DNA"/>
</dbReference>
<organism evidence="3 4">
    <name type="scientific">Symbiochloris irregularis</name>
    <dbReference type="NCBI Taxonomy" id="706552"/>
    <lineage>
        <taxon>Eukaryota</taxon>
        <taxon>Viridiplantae</taxon>
        <taxon>Chlorophyta</taxon>
        <taxon>core chlorophytes</taxon>
        <taxon>Trebouxiophyceae</taxon>
        <taxon>Trebouxiales</taxon>
        <taxon>Trebouxiaceae</taxon>
        <taxon>Symbiochloris</taxon>
    </lineage>
</organism>
<feature type="compositionally biased region" description="Basic residues" evidence="1">
    <location>
        <begin position="422"/>
        <end position="432"/>
    </location>
</feature>
<feature type="compositionally biased region" description="Basic residues" evidence="1">
    <location>
        <begin position="328"/>
        <end position="345"/>
    </location>
</feature>
<dbReference type="PROSITE" id="PS50217">
    <property type="entry name" value="BZIP"/>
    <property type="match status" value="1"/>
</dbReference>
<dbReference type="GO" id="GO:0003700">
    <property type="term" value="F:DNA-binding transcription factor activity"/>
    <property type="evidence" value="ECO:0007669"/>
    <property type="project" value="InterPro"/>
</dbReference>
<evidence type="ECO:0000313" key="4">
    <source>
        <dbReference type="Proteomes" id="UP001465755"/>
    </source>
</evidence>
<gene>
    <name evidence="3" type="ORF">WJX73_009248</name>
</gene>
<feature type="compositionally biased region" description="Basic and acidic residues" evidence="1">
    <location>
        <begin position="130"/>
        <end position="139"/>
    </location>
</feature>
<evidence type="ECO:0000259" key="2">
    <source>
        <dbReference type="PROSITE" id="PS50217"/>
    </source>
</evidence>
<evidence type="ECO:0000313" key="3">
    <source>
        <dbReference type="EMBL" id="KAK9787503.1"/>
    </source>
</evidence>
<feature type="compositionally biased region" description="Basic and acidic residues" evidence="1">
    <location>
        <begin position="198"/>
        <end position="209"/>
    </location>
</feature>
<dbReference type="InterPro" id="IPR004827">
    <property type="entry name" value="bZIP"/>
</dbReference>
<feature type="compositionally biased region" description="Acidic residues" evidence="1">
    <location>
        <begin position="269"/>
        <end position="288"/>
    </location>
</feature>
<reference evidence="3 4" key="1">
    <citation type="journal article" date="2024" name="Nat. Commun.">
        <title>Phylogenomics reveals the evolutionary origins of lichenization in chlorophyte algae.</title>
        <authorList>
            <person name="Puginier C."/>
            <person name="Libourel C."/>
            <person name="Otte J."/>
            <person name="Skaloud P."/>
            <person name="Haon M."/>
            <person name="Grisel S."/>
            <person name="Petersen M."/>
            <person name="Berrin J.G."/>
            <person name="Delaux P.M."/>
            <person name="Dal Grande F."/>
            <person name="Keller J."/>
        </authorList>
    </citation>
    <scope>NUCLEOTIDE SEQUENCE [LARGE SCALE GENOMIC DNA]</scope>
    <source>
        <strain evidence="3 4">SAG 2036</strain>
    </source>
</reference>
<proteinExistence type="predicted"/>
<feature type="region of interest" description="Disordered" evidence="1">
    <location>
        <begin position="180"/>
        <end position="352"/>
    </location>
</feature>
<keyword evidence="4" id="KW-1185">Reference proteome</keyword>
<dbReference type="Proteomes" id="UP001465755">
    <property type="component" value="Unassembled WGS sequence"/>
</dbReference>
<feature type="domain" description="BZIP" evidence="2">
    <location>
        <begin position="326"/>
        <end position="386"/>
    </location>
</feature>
<feature type="compositionally biased region" description="Polar residues" evidence="1">
    <location>
        <begin position="253"/>
        <end position="264"/>
    </location>
</feature>
<sequence length="545" mass="60070">MAASVNERRPEGLSDNKILAPVELVRRPHTCEKPGNFSMMSLRVTPQRTGKDQHGDWRDFTTAMQEWVPQGHSGYSHMWQTPYRNVRRSTTDEHQPPQAVPHAQQAHELCPAEYGGHPAQDNQVHRQKEFVADDTRPEARAAPTSSPTLTALPAHSSWASETMSQGAVPLRSLADILGHQPLQVPSGPSPLADSGGEFEWRGVRDHSDRSSPAAGPCVSNARLPSEASEQRQQQQAHAGDSSRLASPAAADRQAQSMGGESLGTSQGGQEEDEEEGEGAEGADADMGDQADNGNGQKPMATGSGRRKRYPDIVEEDGTTRPMTAKEFRRLRRRVTNRASAKRMRAKREGELAEVQQQVSEKVSENQVLRDYIGSLEASHNNMARELALWQERWRSTAATNQKLNLQMMAQQQQQRGSPAPAKSHRNAKHPSVGHRQVSDTARESYPAPHTPVYHRAGEGYAPHRRAAGTAGPPIHHLQAPAYEARPMSDAMQLSYNPMRLPEGPQQQQHWMPRVRPAEPYAHELNAALAAIFTARDSQAVALEQD</sequence>
<feature type="region of interest" description="Disordered" evidence="1">
    <location>
        <begin position="130"/>
        <end position="157"/>
    </location>
</feature>
<protein>
    <recommendedName>
        <fullName evidence="2">BZIP domain-containing protein</fullName>
    </recommendedName>
</protein>
<dbReference type="AlphaFoldDB" id="A0AAW1NKK2"/>
<dbReference type="SUPFAM" id="SSF57959">
    <property type="entry name" value="Leucine zipper domain"/>
    <property type="match status" value="1"/>
</dbReference>
<accession>A0AAW1NKK2</accession>
<name>A0AAW1NKK2_9CHLO</name>
<comment type="caution">
    <text evidence="3">The sequence shown here is derived from an EMBL/GenBank/DDBJ whole genome shotgun (WGS) entry which is preliminary data.</text>
</comment>
<dbReference type="InterPro" id="IPR046347">
    <property type="entry name" value="bZIP_sf"/>
</dbReference>